<protein>
    <submittedName>
        <fullName evidence="2">TniQ family protein</fullName>
    </submittedName>
</protein>
<keyword evidence="3" id="KW-1185">Reference proteome</keyword>
<reference evidence="2 3" key="1">
    <citation type="submission" date="2024-06" db="EMBL/GenBank/DDBJ databases">
        <title>The Natural Products Discovery Center: Release of the First 8490 Sequenced Strains for Exploring Actinobacteria Biosynthetic Diversity.</title>
        <authorList>
            <person name="Kalkreuter E."/>
            <person name="Kautsar S.A."/>
            <person name="Yang D."/>
            <person name="Bader C.D."/>
            <person name="Teijaro C.N."/>
            <person name="Fluegel L."/>
            <person name="Davis C.M."/>
            <person name="Simpson J.R."/>
            <person name="Lauterbach L."/>
            <person name="Steele A.D."/>
            <person name="Gui C."/>
            <person name="Meng S."/>
            <person name="Li G."/>
            <person name="Viehrig K."/>
            <person name="Ye F."/>
            <person name="Su P."/>
            <person name="Kiefer A.F."/>
            <person name="Nichols A."/>
            <person name="Cepeda A.J."/>
            <person name="Yan W."/>
            <person name="Fan B."/>
            <person name="Jiang Y."/>
            <person name="Adhikari A."/>
            <person name="Zheng C.-J."/>
            <person name="Schuster L."/>
            <person name="Cowan T.M."/>
            <person name="Smanski M.J."/>
            <person name="Chevrette M.G."/>
            <person name="De Carvalho L.P.S."/>
            <person name="Shen B."/>
        </authorList>
    </citation>
    <scope>NUCLEOTIDE SEQUENCE [LARGE SCALE GENOMIC DNA]</scope>
    <source>
        <strain evidence="2 3">NPDC000155</strain>
    </source>
</reference>
<dbReference type="InterPro" id="IPR009492">
    <property type="entry name" value="TniQ"/>
</dbReference>
<comment type="caution">
    <text evidence="2">The sequence shown here is derived from an EMBL/GenBank/DDBJ whole genome shotgun (WGS) entry which is preliminary data.</text>
</comment>
<name>A0ABV1Y3J8_9ACTN</name>
<evidence type="ECO:0000313" key="2">
    <source>
        <dbReference type="EMBL" id="MER7378432.1"/>
    </source>
</evidence>
<dbReference type="Proteomes" id="UP001486207">
    <property type="component" value="Unassembled WGS sequence"/>
</dbReference>
<dbReference type="Pfam" id="PF06527">
    <property type="entry name" value="TniQ"/>
    <property type="match status" value="1"/>
</dbReference>
<evidence type="ECO:0000313" key="3">
    <source>
        <dbReference type="Proteomes" id="UP001486207"/>
    </source>
</evidence>
<dbReference type="EMBL" id="JBEPFB010000024">
    <property type="protein sequence ID" value="MER7378432.1"/>
    <property type="molecule type" value="Genomic_DNA"/>
</dbReference>
<sequence>MTPVHLSAGTHASPRAPRALPQRIGFLRGETNGSYVQRLAWANGLETAALLQRLGSGPADPVQPGEAELRLNAAARERLSALAGCPTARLQRALRGLRDLLLAEPSTAAWTWEEPSSKGPCLLQGCPGCAAAKGADRPVFIRSDLPWQVCRRHGRWLGTTPEQEATRAVLRGRMPLLLGAERQRIRFERQLGSRGRILFADALSACAYWWNNPRLSLPVWIERQLPFPTLDYGAPFPALVVIYPEVVQLARMFAQQDPPGRLDPGAWERQMRRLFRSWGSPFEFDEVRLPIELWLHRHRSHTPTTARAPRWHPSAGLARALSECVPQRFPATAADAQAVWGARSCLPFRYGRGMGVLPRARRTDILHLRPFSDPVDGVGWEMLSQPRPGRETPDPRRLL</sequence>
<organism evidence="2 3">
    <name type="scientific">Streptomyces lanatus</name>
    <dbReference type="NCBI Taxonomy" id="66900"/>
    <lineage>
        <taxon>Bacteria</taxon>
        <taxon>Bacillati</taxon>
        <taxon>Actinomycetota</taxon>
        <taxon>Actinomycetes</taxon>
        <taxon>Kitasatosporales</taxon>
        <taxon>Streptomycetaceae</taxon>
        <taxon>Streptomyces</taxon>
    </lineage>
</organism>
<gene>
    <name evidence="2" type="ORF">ABT384_38050</name>
</gene>
<feature type="domain" description="TniQ" evidence="1">
    <location>
        <begin position="22"/>
        <end position="155"/>
    </location>
</feature>
<accession>A0ABV1Y3J8</accession>
<evidence type="ECO:0000259" key="1">
    <source>
        <dbReference type="Pfam" id="PF06527"/>
    </source>
</evidence>
<proteinExistence type="predicted"/>
<dbReference type="RefSeq" id="WP_190075162.1">
    <property type="nucleotide sequence ID" value="NZ_BNBM01000023.1"/>
</dbReference>